<dbReference type="InterPro" id="IPR003660">
    <property type="entry name" value="HAMP_dom"/>
</dbReference>
<dbReference type="SUPFAM" id="SSF103190">
    <property type="entry name" value="Sensory domain-like"/>
    <property type="match status" value="1"/>
</dbReference>
<feature type="transmembrane region" description="Helical" evidence="10">
    <location>
        <begin position="6"/>
        <end position="30"/>
    </location>
</feature>
<evidence type="ECO:0000256" key="8">
    <source>
        <dbReference type="ARBA" id="ARBA00022777"/>
    </source>
</evidence>
<dbReference type="SMART" id="SM00388">
    <property type="entry name" value="HisKA"/>
    <property type="match status" value="1"/>
</dbReference>
<evidence type="ECO:0000256" key="3">
    <source>
        <dbReference type="ARBA" id="ARBA00012438"/>
    </source>
</evidence>
<dbReference type="Proteomes" id="UP000057158">
    <property type="component" value="Chromosome"/>
</dbReference>
<evidence type="ECO:0000313" key="13">
    <source>
        <dbReference type="EMBL" id="ALC15447.1"/>
    </source>
</evidence>
<feature type="domain" description="HAMP" evidence="12">
    <location>
        <begin position="198"/>
        <end position="250"/>
    </location>
</feature>
<dbReference type="OrthoDB" id="9781147at2"/>
<dbReference type="Gene3D" id="3.30.450.290">
    <property type="match status" value="1"/>
</dbReference>
<dbReference type="Gene3D" id="1.10.287.130">
    <property type="match status" value="1"/>
</dbReference>
<sequence>MFFRNLVGRVIILNILLLTIGIGALTLFYIRREQGHLISSTVESADLLLSTVERSIFNSMRIGNSEDVQAILEMVGRSHHLARVRIFHPGGTILKSAHRQEIGSQVDPNDLALFLNGRTEGVFKVDGEDVLGMIKPIVSDERCYLCHGVGRKVIGVLNLNFSLDDTTRRLRESSQFFMLSTAALILLLSGGISLILLRFVKRPIQEMAEKMERVEEGDFSVRLIPRSTDEMGSLARSFNSMVDNLEGARKELEQCHFRQMERADRLASIGEMATGIAHEIKNPLAGIGGAISVLADDFDPADERRQIIGEVLEQIARLDKTATDLLYFGKPGTPEFAYADINALVKKTLFFIAQHPEAKNIHRVKELTRDLPAVWVDEKQIQQVLFNVTINAIQSMKDGGTLSVFTDALFHDGVELVRVLIADSGGGIAEEELENIFIPFHTTKTQGTGLGLPICRRLLEQHGGAIRVESRLGEGTTFTIELPVLDGGTAGRNEESRAQI</sequence>
<dbReference type="CDD" id="cd00082">
    <property type="entry name" value="HisKA"/>
    <property type="match status" value="1"/>
</dbReference>
<dbReference type="SUPFAM" id="SSF55874">
    <property type="entry name" value="ATPase domain of HSP90 chaperone/DNA topoisomerase II/histidine kinase"/>
    <property type="match status" value="1"/>
</dbReference>
<dbReference type="SUPFAM" id="SSF158472">
    <property type="entry name" value="HAMP domain-like"/>
    <property type="match status" value="1"/>
</dbReference>
<dbReference type="Pfam" id="PF02518">
    <property type="entry name" value="HATPase_c"/>
    <property type="match status" value="1"/>
</dbReference>
<evidence type="ECO:0000256" key="4">
    <source>
        <dbReference type="ARBA" id="ARBA00022475"/>
    </source>
</evidence>
<dbReference type="SMART" id="SM00304">
    <property type="entry name" value="HAMP"/>
    <property type="match status" value="1"/>
</dbReference>
<dbReference type="CDD" id="cd06225">
    <property type="entry name" value="HAMP"/>
    <property type="match status" value="1"/>
</dbReference>
<keyword evidence="10" id="KW-0472">Membrane</keyword>
<evidence type="ECO:0000256" key="6">
    <source>
        <dbReference type="ARBA" id="ARBA00022679"/>
    </source>
</evidence>
<dbReference type="RefSeq" id="WP_053549655.1">
    <property type="nucleotide sequence ID" value="NZ_CP010802.1"/>
</dbReference>
<dbReference type="EC" id="2.7.13.3" evidence="3"/>
<dbReference type="AlphaFoldDB" id="A0A0M4D4E5"/>
<keyword evidence="9 10" id="KW-1133">Transmembrane helix</keyword>
<dbReference type="PATRIC" id="fig|1603606.3.peg.717"/>
<evidence type="ECO:0000259" key="11">
    <source>
        <dbReference type="PROSITE" id="PS50109"/>
    </source>
</evidence>
<dbReference type="PANTHER" id="PTHR43065:SF42">
    <property type="entry name" value="TWO-COMPONENT SENSOR PPRA"/>
    <property type="match status" value="1"/>
</dbReference>
<reference evidence="13 14" key="1">
    <citation type="submission" date="2015-07" db="EMBL/GenBank/DDBJ databases">
        <title>Isolation and Genomic Characterization of a Novel Halophilic Metal-Reducing Deltaproteobacterium from the Deep Subsurface.</title>
        <authorList>
            <person name="Badalamenti J.P."/>
            <person name="Summers Z.M."/>
            <person name="Gralnick J.A."/>
            <person name="Bond D.R."/>
        </authorList>
    </citation>
    <scope>NUCLEOTIDE SEQUENCE [LARGE SCALE GENOMIC DNA]</scope>
    <source>
        <strain evidence="13 14">WTL</strain>
    </source>
</reference>
<evidence type="ECO:0000256" key="2">
    <source>
        <dbReference type="ARBA" id="ARBA00004651"/>
    </source>
</evidence>
<feature type="domain" description="Histidine kinase" evidence="11">
    <location>
        <begin position="275"/>
        <end position="486"/>
    </location>
</feature>
<keyword evidence="7 10" id="KW-0812">Transmembrane</keyword>
<evidence type="ECO:0000256" key="5">
    <source>
        <dbReference type="ARBA" id="ARBA00022553"/>
    </source>
</evidence>
<dbReference type="InterPro" id="IPR005467">
    <property type="entry name" value="His_kinase_dom"/>
</dbReference>
<dbReference type="Pfam" id="PF21563">
    <property type="entry name" value="Mcp40H-20_sensor"/>
    <property type="match status" value="1"/>
</dbReference>
<keyword evidence="6" id="KW-0808">Transferase</keyword>
<dbReference type="Pfam" id="PF00672">
    <property type="entry name" value="HAMP"/>
    <property type="match status" value="1"/>
</dbReference>
<name>A0A0M4D4E5_9BACT</name>
<organism evidence="13 14">
    <name type="scientific">Desulfuromonas soudanensis</name>
    <dbReference type="NCBI Taxonomy" id="1603606"/>
    <lineage>
        <taxon>Bacteria</taxon>
        <taxon>Pseudomonadati</taxon>
        <taxon>Thermodesulfobacteriota</taxon>
        <taxon>Desulfuromonadia</taxon>
        <taxon>Desulfuromonadales</taxon>
        <taxon>Desulfuromonadaceae</taxon>
        <taxon>Desulfuromonas</taxon>
    </lineage>
</organism>
<feature type="transmembrane region" description="Helical" evidence="10">
    <location>
        <begin position="176"/>
        <end position="200"/>
    </location>
</feature>
<dbReference type="PANTHER" id="PTHR43065">
    <property type="entry name" value="SENSOR HISTIDINE KINASE"/>
    <property type="match status" value="1"/>
</dbReference>
<keyword evidence="5" id="KW-0597">Phosphoprotein</keyword>
<dbReference type="InterPro" id="IPR004358">
    <property type="entry name" value="Sig_transdc_His_kin-like_C"/>
</dbReference>
<dbReference type="InterPro" id="IPR036890">
    <property type="entry name" value="HATPase_C_sf"/>
</dbReference>
<dbReference type="Gene3D" id="6.10.340.10">
    <property type="match status" value="1"/>
</dbReference>
<dbReference type="SMART" id="SM00387">
    <property type="entry name" value="HATPase_c"/>
    <property type="match status" value="1"/>
</dbReference>
<dbReference type="Pfam" id="PF00512">
    <property type="entry name" value="HisKA"/>
    <property type="match status" value="1"/>
</dbReference>
<dbReference type="InterPro" id="IPR029151">
    <property type="entry name" value="Sensor-like_sf"/>
</dbReference>
<dbReference type="SUPFAM" id="SSF47384">
    <property type="entry name" value="Homodimeric domain of signal transducing histidine kinase"/>
    <property type="match status" value="1"/>
</dbReference>
<dbReference type="PROSITE" id="PS50109">
    <property type="entry name" value="HIS_KIN"/>
    <property type="match status" value="1"/>
</dbReference>
<keyword evidence="8 13" id="KW-0418">Kinase</keyword>
<evidence type="ECO:0000256" key="9">
    <source>
        <dbReference type="ARBA" id="ARBA00022989"/>
    </source>
</evidence>
<gene>
    <name evidence="13" type="ORF">DSOUD_0659</name>
</gene>
<dbReference type="GO" id="GO:0005886">
    <property type="term" value="C:plasma membrane"/>
    <property type="evidence" value="ECO:0007669"/>
    <property type="project" value="UniProtKB-SubCell"/>
</dbReference>
<dbReference type="STRING" id="1603606.DSOUD_0659"/>
<dbReference type="PROSITE" id="PS50885">
    <property type="entry name" value="HAMP"/>
    <property type="match status" value="1"/>
</dbReference>
<accession>A0A0M4D4E5</accession>
<evidence type="ECO:0000256" key="10">
    <source>
        <dbReference type="SAM" id="Phobius"/>
    </source>
</evidence>
<comment type="subcellular location">
    <subcellularLocation>
        <location evidence="2">Cell membrane</location>
        <topology evidence="2">Multi-pass membrane protein</topology>
    </subcellularLocation>
</comment>
<dbReference type="KEGG" id="des:DSOUD_0659"/>
<proteinExistence type="predicted"/>
<dbReference type="InterPro" id="IPR036097">
    <property type="entry name" value="HisK_dim/P_sf"/>
</dbReference>
<evidence type="ECO:0000259" key="12">
    <source>
        <dbReference type="PROSITE" id="PS50885"/>
    </source>
</evidence>
<dbReference type="Gene3D" id="3.30.565.10">
    <property type="entry name" value="Histidine kinase-like ATPase, C-terminal domain"/>
    <property type="match status" value="1"/>
</dbReference>
<dbReference type="InterPro" id="IPR003661">
    <property type="entry name" value="HisK_dim/P_dom"/>
</dbReference>
<evidence type="ECO:0000313" key="14">
    <source>
        <dbReference type="Proteomes" id="UP000057158"/>
    </source>
</evidence>
<evidence type="ECO:0000256" key="7">
    <source>
        <dbReference type="ARBA" id="ARBA00022692"/>
    </source>
</evidence>
<dbReference type="EMBL" id="CP010802">
    <property type="protein sequence ID" value="ALC15447.1"/>
    <property type="molecule type" value="Genomic_DNA"/>
</dbReference>
<dbReference type="GO" id="GO:0000155">
    <property type="term" value="F:phosphorelay sensor kinase activity"/>
    <property type="evidence" value="ECO:0007669"/>
    <property type="project" value="InterPro"/>
</dbReference>
<keyword evidence="14" id="KW-1185">Reference proteome</keyword>
<comment type="catalytic activity">
    <reaction evidence="1">
        <text>ATP + protein L-histidine = ADP + protein N-phospho-L-histidine.</text>
        <dbReference type="EC" id="2.7.13.3"/>
    </reaction>
</comment>
<protein>
    <recommendedName>
        <fullName evidence="3">histidine kinase</fullName>
        <ecNumber evidence="3">2.7.13.3</ecNumber>
    </recommendedName>
</protein>
<dbReference type="PRINTS" id="PR00344">
    <property type="entry name" value="BCTRLSENSOR"/>
</dbReference>
<evidence type="ECO:0000256" key="1">
    <source>
        <dbReference type="ARBA" id="ARBA00000085"/>
    </source>
</evidence>
<dbReference type="InterPro" id="IPR003594">
    <property type="entry name" value="HATPase_dom"/>
</dbReference>
<keyword evidence="4" id="KW-1003">Cell membrane</keyword>
<dbReference type="InterPro" id="IPR048904">
    <property type="entry name" value="Mcp40H-20-like_sensor"/>
</dbReference>